<name>A0A4Y3KKF9_9CELL</name>
<dbReference type="RefSeq" id="WP_141369845.1">
    <property type="nucleotide sequence ID" value="NZ_BJLQ01000011.1"/>
</dbReference>
<feature type="domain" description="DUF6457" evidence="1">
    <location>
        <begin position="10"/>
        <end position="88"/>
    </location>
</feature>
<comment type="caution">
    <text evidence="2">The sequence shown here is derived from an EMBL/GenBank/DDBJ whole genome shotgun (WGS) entry which is preliminary data.</text>
</comment>
<dbReference type="InterPro" id="IPR045598">
    <property type="entry name" value="DUF6457"/>
</dbReference>
<dbReference type="Proteomes" id="UP000320461">
    <property type="component" value="Unassembled WGS sequence"/>
</dbReference>
<accession>A0A4Y3KKF9</accession>
<dbReference type="Pfam" id="PF20058">
    <property type="entry name" value="DUF6457"/>
    <property type="match status" value="1"/>
</dbReference>
<evidence type="ECO:0000259" key="1">
    <source>
        <dbReference type="Pfam" id="PF20058"/>
    </source>
</evidence>
<keyword evidence="3" id="KW-1185">Reference proteome</keyword>
<dbReference type="EMBL" id="BJLQ01000011">
    <property type="protein sequence ID" value="GEA84126.1"/>
    <property type="molecule type" value="Genomic_DNA"/>
</dbReference>
<gene>
    <name evidence="2" type="ORF">CGE01nite_13770</name>
</gene>
<reference evidence="2 3" key="1">
    <citation type="submission" date="2019-06" db="EMBL/GenBank/DDBJ databases">
        <title>Whole genome shotgun sequence of Cellulomonas gelida NBRC 3748.</title>
        <authorList>
            <person name="Hosoyama A."/>
            <person name="Uohara A."/>
            <person name="Ohji S."/>
            <person name="Ichikawa N."/>
        </authorList>
    </citation>
    <scope>NUCLEOTIDE SEQUENCE [LARGE SCALE GENOMIC DNA]</scope>
    <source>
        <strain evidence="2 3">NBRC 3748</strain>
    </source>
</reference>
<proteinExistence type="predicted"/>
<dbReference type="AlphaFoldDB" id="A0A4Y3KKF9"/>
<protein>
    <recommendedName>
        <fullName evidence="1">DUF6457 domain-containing protein</fullName>
    </recommendedName>
</protein>
<evidence type="ECO:0000313" key="2">
    <source>
        <dbReference type="EMBL" id="GEA84126.1"/>
    </source>
</evidence>
<sequence length="89" mass="9316">MSDPRRAPGADLPLWVDHLTDRLGVERGLVDVDRLLDLSSEVAHSVARPAVPVSMFVAGLAAAGRTPDEIAAILADVEAAASAWDDESA</sequence>
<evidence type="ECO:0000313" key="3">
    <source>
        <dbReference type="Proteomes" id="UP000320461"/>
    </source>
</evidence>
<organism evidence="2 3">
    <name type="scientific">Cellulomonas gelida</name>
    <dbReference type="NCBI Taxonomy" id="1712"/>
    <lineage>
        <taxon>Bacteria</taxon>
        <taxon>Bacillati</taxon>
        <taxon>Actinomycetota</taxon>
        <taxon>Actinomycetes</taxon>
        <taxon>Micrococcales</taxon>
        <taxon>Cellulomonadaceae</taxon>
        <taxon>Cellulomonas</taxon>
    </lineage>
</organism>